<evidence type="ECO:0000259" key="1">
    <source>
        <dbReference type="Pfam" id="PF01494"/>
    </source>
</evidence>
<organism evidence="2 3">
    <name type="scientific">Natrinema saccharevitans</name>
    <dbReference type="NCBI Taxonomy" id="301967"/>
    <lineage>
        <taxon>Archaea</taxon>
        <taxon>Methanobacteriati</taxon>
        <taxon>Methanobacteriota</taxon>
        <taxon>Stenosarchaea group</taxon>
        <taxon>Halobacteria</taxon>
        <taxon>Halobacteriales</taxon>
        <taxon>Natrialbaceae</taxon>
        <taxon>Natrinema</taxon>
    </lineage>
</organism>
<sequence>MISSGHPRYDADRVSRVGGHAVVVGASMAGLLAGRVLADAFRTVTIIDRDPLPDEAVARPSVPQADHVHVMLEPGRVILEDLFPGYGEELLSSGGLGIDNATDLEYYQRGEFLAEGPNRLPMYCASRPLFERIVRRRLAERDDVTLRAECQFTAYDFDGSASRIEGVRIANSDGCNETLAADVVVDATGRTSRTPAWLERHHYAPPVEEEVTVDLAYSTLVLERPSADRHGVMIVPSPPDTRGGTAIPVEDDRWIVTLFGLHGDHPPTDAAGIERFARRLPTPEIHRLLETHEWVSDDVRQYPFPSSRRRRYEDLHRFPDGLLVIGDAIASFNPIYGQGMSVAALEAIQLHHALADGGLADLASRFFDRVGDVVDTVWRMAVGADFEFADTTGPKPLGTDLLNRYLARVIETAQTDAHVSDRFARVLRLEEPPPTLFAPSVLWRVLAPTEVGRRVR</sequence>
<dbReference type="EMBL" id="LWLN01000002">
    <property type="protein sequence ID" value="OLZ39350.1"/>
    <property type="molecule type" value="Genomic_DNA"/>
</dbReference>
<feature type="domain" description="FAD-binding" evidence="1">
    <location>
        <begin position="22"/>
        <end position="355"/>
    </location>
</feature>
<dbReference type="Proteomes" id="UP000189370">
    <property type="component" value="Unassembled WGS sequence"/>
</dbReference>
<accession>A0A1S8ARP8</accession>
<dbReference type="OrthoDB" id="202449at2157"/>
<dbReference type="Gene3D" id="3.50.50.60">
    <property type="entry name" value="FAD/NAD(P)-binding domain"/>
    <property type="match status" value="1"/>
</dbReference>
<name>A0A1S8ARP8_9EURY</name>
<dbReference type="AlphaFoldDB" id="A0A1S8ARP8"/>
<evidence type="ECO:0000313" key="3">
    <source>
        <dbReference type="Proteomes" id="UP000189370"/>
    </source>
</evidence>
<dbReference type="STRING" id="301967.A6E15_18385"/>
<dbReference type="SUPFAM" id="SSF51905">
    <property type="entry name" value="FAD/NAD(P)-binding domain"/>
    <property type="match status" value="1"/>
</dbReference>
<dbReference type="PANTHER" id="PTHR43422">
    <property type="entry name" value="THIAMINE THIAZOLE SYNTHASE"/>
    <property type="match status" value="1"/>
</dbReference>
<gene>
    <name evidence="2" type="ORF">A6E15_18385</name>
</gene>
<reference evidence="3" key="1">
    <citation type="submission" date="2016-04" db="EMBL/GenBank/DDBJ databases">
        <authorList>
            <person name="Chen S.-C."/>
            <person name="Lai M.-C."/>
        </authorList>
    </citation>
    <scope>NUCLEOTIDE SEQUENCE [LARGE SCALE GENOMIC DNA]</scope>
    <source>
        <strain evidence="3">AB14</strain>
    </source>
</reference>
<keyword evidence="3" id="KW-1185">Reference proteome</keyword>
<evidence type="ECO:0000313" key="2">
    <source>
        <dbReference type="EMBL" id="OLZ39350.1"/>
    </source>
</evidence>
<protein>
    <submittedName>
        <fullName evidence="2">Oxidoreductase</fullName>
    </submittedName>
</protein>
<dbReference type="GO" id="GO:0071949">
    <property type="term" value="F:FAD binding"/>
    <property type="evidence" value="ECO:0007669"/>
    <property type="project" value="InterPro"/>
</dbReference>
<dbReference type="Pfam" id="PF01494">
    <property type="entry name" value="FAD_binding_3"/>
    <property type="match status" value="1"/>
</dbReference>
<dbReference type="RefSeq" id="WP_076148665.1">
    <property type="nucleotide sequence ID" value="NZ_LWLN01000002.1"/>
</dbReference>
<dbReference type="PANTHER" id="PTHR43422:SF3">
    <property type="entry name" value="THIAMINE THIAZOLE SYNTHASE"/>
    <property type="match status" value="1"/>
</dbReference>
<dbReference type="InterPro" id="IPR002938">
    <property type="entry name" value="FAD-bd"/>
</dbReference>
<dbReference type="InterPro" id="IPR036188">
    <property type="entry name" value="FAD/NAD-bd_sf"/>
</dbReference>
<comment type="caution">
    <text evidence="2">The sequence shown here is derived from an EMBL/GenBank/DDBJ whole genome shotgun (WGS) entry which is preliminary data.</text>
</comment>
<proteinExistence type="predicted"/>